<dbReference type="InterPro" id="IPR050224">
    <property type="entry name" value="TALE_homeobox"/>
</dbReference>
<dbReference type="Pfam" id="PF05920">
    <property type="entry name" value="Homeobox_KN"/>
    <property type="match status" value="1"/>
</dbReference>
<sequence length="537" mass="59523">MTSFGGGGGVGGGQGEEQLQLLRHQPQMYSFYHVPQHSRREKLRFPQDDEPPPVASILHEQSPLYPANSLAAFLPSVSYPYGGDGHVAGGASVPISGNQIQNQGFSLTLSSQSRPTQLGPFTGYAAVLSRSRFLEPARKLLEEVCHVEGQGVKGLNPEVDPPTEWALPEHGGKEGQQWRNSRLLLSLLDEVRASENNSFLALMPMYLKNPVVYRRYKHYYQQVQTVITSFESVAGLSTAAPYALMALSAMSRNFRYLKNSISHQFHQTSKRLRDQGINGDNISNIGLLETSHHHHHHNQRSTCSPAAAFSQPHPHVWRPQRGLPERAVSVLRSWLFEHFLHPYPTDVDKQNLAKQTGLTRNQVSNWFINARVRLWKPMVEDIYSLEMRQKNKMSAVTEEQPQPPSSCMTNPADAQSLRGGQDNRCSSSRGIQGNNLAPMPNHIHESVLNFVGHDMSNHDNVGVGIGAGNGLANGVSLTLGLHQNNGVCFTEPIPLTVPRRFGLDECTETYMASAFGAEQERQLVKDVGGRLLHDFVG</sequence>
<dbReference type="PROSITE" id="PS50071">
    <property type="entry name" value="HOMEOBOX_2"/>
    <property type="match status" value="1"/>
</dbReference>
<keyword evidence="7 8" id="KW-0539">Nucleus</keyword>
<evidence type="ECO:0000313" key="12">
    <source>
        <dbReference type="Proteomes" id="UP000734854"/>
    </source>
</evidence>
<dbReference type="InterPro" id="IPR001356">
    <property type="entry name" value="HD"/>
</dbReference>
<dbReference type="CDD" id="cd00086">
    <property type="entry name" value="homeodomain"/>
    <property type="match status" value="1"/>
</dbReference>
<keyword evidence="3" id="KW-0805">Transcription regulation</keyword>
<dbReference type="GO" id="GO:0006355">
    <property type="term" value="P:regulation of DNA-templated transcription"/>
    <property type="evidence" value="ECO:0007669"/>
    <property type="project" value="InterPro"/>
</dbReference>
<keyword evidence="4 8" id="KW-0238">DNA-binding</keyword>
<evidence type="ECO:0000259" key="10">
    <source>
        <dbReference type="PROSITE" id="PS50071"/>
    </source>
</evidence>
<comment type="similarity">
    <text evidence="2">Belongs to the TALE/BELL homeobox family.</text>
</comment>
<evidence type="ECO:0000256" key="6">
    <source>
        <dbReference type="ARBA" id="ARBA00023163"/>
    </source>
</evidence>
<keyword evidence="6" id="KW-0804">Transcription</keyword>
<comment type="subcellular location">
    <subcellularLocation>
        <location evidence="1 8">Nucleus</location>
    </subcellularLocation>
</comment>
<feature type="DNA-binding region" description="Homeobox" evidence="8">
    <location>
        <begin position="316"/>
        <end position="378"/>
    </location>
</feature>
<dbReference type="SMART" id="SM00389">
    <property type="entry name" value="HOX"/>
    <property type="match status" value="1"/>
</dbReference>
<evidence type="ECO:0000256" key="2">
    <source>
        <dbReference type="ARBA" id="ARBA00006454"/>
    </source>
</evidence>
<evidence type="ECO:0000313" key="11">
    <source>
        <dbReference type="EMBL" id="KAG6488638.1"/>
    </source>
</evidence>
<accession>A0A8J5FJF5</accession>
<dbReference type="SMART" id="SM00574">
    <property type="entry name" value="POX"/>
    <property type="match status" value="1"/>
</dbReference>
<dbReference type="PANTHER" id="PTHR11850">
    <property type="entry name" value="HOMEOBOX PROTEIN TRANSCRIPTION FACTORS"/>
    <property type="match status" value="1"/>
</dbReference>
<gene>
    <name evidence="11" type="ORF">ZIOFF_049885</name>
</gene>
<evidence type="ECO:0000256" key="5">
    <source>
        <dbReference type="ARBA" id="ARBA00023155"/>
    </source>
</evidence>
<dbReference type="GO" id="GO:0005634">
    <property type="term" value="C:nucleus"/>
    <property type="evidence" value="ECO:0007669"/>
    <property type="project" value="UniProtKB-SubCell"/>
</dbReference>
<dbReference type="Proteomes" id="UP000734854">
    <property type="component" value="Unassembled WGS sequence"/>
</dbReference>
<dbReference type="InterPro" id="IPR008422">
    <property type="entry name" value="KN_HD"/>
</dbReference>
<feature type="compositionally biased region" description="Polar residues" evidence="9">
    <location>
        <begin position="393"/>
        <end position="413"/>
    </location>
</feature>
<evidence type="ECO:0000256" key="3">
    <source>
        <dbReference type="ARBA" id="ARBA00023015"/>
    </source>
</evidence>
<dbReference type="InterPro" id="IPR006563">
    <property type="entry name" value="POX_dom"/>
</dbReference>
<keyword evidence="5 8" id="KW-0371">Homeobox</keyword>
<evidence type="ECO:0000256" key="1">
    <source>
        <dbReference type="ARBA" id="ARBA00004123"/>
    </source>
</evidence>
<evidence type="ECO:0000256" key="8">
    <source>
        <dbReference type="PROSITE-ProRule" id="PRU00108"/>
    </source>
</evidence>
<reference evidence="11 12" key="1">
    <citation type="submission" date="2020-08" db="EMBL/GenBank/DDBJ databases">
        <title>Plant Genome Project.</title>
        <authorList>
            <person name="Zhang R.-G."/>
        </authorList>
    </citation>
    <scope>NUCLEOTIDE SEQUENCE [LARGE SCALE GENOMIC DNA]</scope>
    <source>
        <tissue evidence="11">Rhizome</tissue>
    </source>
</reference>
<keyword evidence="12" id="KW-1185">Reference proteome</keyword>
<evidence type="ECO:0000256" key="9">
    <source>
        <dbReference type="SAM" id="MobiDB-lite"/>
    </source>
</evidence>
<feature type="compositionally biased region" description="Polar residues" evidence="9">
    <location>
        <begin position="423"/>
        <end position="435"/>
    </location>
</feature>
<dbReference type="GO" id="GO:0003677">
    <property type="term" value="F:DNA binding"/>
    <property type="evidence" value="ECO:0007669"/>
    <property type="project" value="UniProtKB-UniRule"/>
</dbReference>
<evidence type="ECO:0000256" key="4">
    <source>
        <dbReference type="ARBA" id="ARBA00023125"/>
    </source>
</evidence>
<protein>
    <recommendedName>
        <fullName evidence="10">Homeobox domain-containing protein</fullName>
    </recommendedName>
</protein>
<proteinExistence type="inferred from homology"/>
<name>A0A8J5FJF5_ZINOF</name>
<feature type="domain" description="Homeobox" evidence="10">
    <location>
        <begin position="314"/>
        <end position="377"/>
    </location>
</feature>
<dbReference type="AlphaFoldDB" id="A0A8J5FJF5"/>
<dbReference type="Gene3D" id="1.10.10.60">
    <property type="entry name" value="Homeodomain-like"/>
    <property type="match status" value="1"/>
</dbReference>
<organism evidence="11 12">
    <name type="scientific">Zingiber officinale</name>
    <name type="common">Ginger</name>
    <name type="synonym">Amomum zingiber</name>
    <dbReference type="NCBI Taxonomy" id="94328"/>
    <lineage>
        <taxon>Eukaryota</taxon>
        <taxon>Viridiplantae</taxon>
        <taxon>Streptophyta</taxon>
        <taxon>Embryophyta</taxon>
        <taxon>Tracheophyta</taxon>
        <taxon>Spermatophyta</taxon>
        <taxon>Magnoliopsida</taxon>
        <taxon>Liliopsida</taxon>
        <taxon>Zingiberales</taxon>
        <taxon>Zingiberaceae</taxon>
        <taxon>Zingiber</taxon>
    </lineage>
</organism>
<dbReference type="FunFam" id="1.10.10.60:FF:000117">
    <property type="entry name" value="BEL1-like homeodomain protein 9"/>
    <property type="match status" value="1"/>
</dbReference>
<dbReference type="Pfam" id="PF07526">
    <property type="entry name" value="POX"/>
    <property type="match status" value="1"/>
</dbReference>
<dbReference type="EMBL" id="JACMSC010000014">
    <property type="protein sequence ID" value="KAG6488638.1"/>
    <property type="molecule type" value="Genomic_DNA"/>
</dbReference>
<dbReference type="InterPro" id="IPR009057">
    <property type="entry name" value="Homeodomain-like_sf"/>
</dbReference>
<comment type="caution">
    <text evidence="11">The sequence shown here is derived from an EMBL/GenBank/DDBJ whole genome shotgun (WGS) entry which is preliminary data.</text>
</comment>
<feature type="region of interest" description="Disordered" evidence="9">
    <location>
        <begin position="393"/>
        <end position="438"/>
    </location>
</feature>
<dbReference type="SUPFAM" id="SSF46689">
    <property type="entry name" value="Homeodomain-like"/>
    <property type="match status" value="1"/>
</dbReference>
<evidence type="ECO:0000256" key="7">
    <source>
        <dbReference type="ARBA" id="ARBA00023242"/>
    </source>
</evidence>